<feature type="region of interest" description="Disordered" evidence="16">
    <location>
        <begin position="440"/>
        <end position="486"/>
    </location>
</feature>
<evidence type="ECO:0000256" key="7">
    <source>
        <dbReference type="ARBA" id="ARBA00022729"/>
    </source>
</evidence>
<dbReference type="SMART" id="SM01411">
    <property type="entry name" value="Ephrin_rec_like"/>
    <property type="match status" value="1"/>
</dbReference>
<evidence type="ECO:0000313" key="18">
    <source>
        <dbReference type="EMBL" id="CAB3988768.1"/>
    </source>
</evidence>
<dbReference type="InterPro" id="IPR027936">
    <property type="entry name" value="Eph_TM"/>
</dbReference>
<dbReference type="InterPro" id="IPR017441">
    <property type="entry name" value="Protein_kinase_ATP_BS"/>
</dbReference>
<dbReference type="PRINTS" id="PR00109">
    <property type="entry name" value="TYRKINASE"/>
</dbReference>
<dbReference type="SMART" id="SM00219">
    <property type="entry name" value="TyrKc"/>
    <property type="match status" value="1"/>
</dbReference>
<dbReference type="PROSITE" id="PS00109">
    <property type="entry name" value="PROTEIN_KINASE_TYR"/>
    <property type="match status" value="1"/>
</dbReference>
<dbReference type="Gene3D" id="1.10.510.10">
    <property type="entry name" value="Transferase(Phosphotransferase) domain 1"/>
    <property type="match status" value="1"/>
</dbReference>
<dbReference type="InterPro" id="IPR020635">
    <property type="entry name" value="Tyr_kinase_cat_dom"/>
</dbReference>
<evidence type="ECO:0000256" key="4">
    <source>
        <dbReference type="ARBA" id="ARBA00022553"/>
    </source>
</evidence>
<dbReference type="InterPro" id="IPR016257">
    <property type="entry name" value="Tyr_kinase_ephrin_rcpt"/>
</dbReference>
<dbReference type="InterPro" id="IPR001660">
    <property type="entry name" value="SAM"/>
</dbReference>
<dbReference type="PANTHER" id="PTHR46877">
    <property type="entry name" value="EPH RECEPTOR A5"/>
    <property type="match status" value="1"/>
</dbReference>
<keyword evidence="12 17" id="KW-0472">Membrane</keyword>
<keyword evidence="10" id="KW-0067">ATP-binding</keyword>
<proteinExistence type="predicted"/>
<dbReference type="FunFam" id="3.30.200.20:FF:000802">
    <property type="entry name" value="Ephrin receptor 1"/>
    <property type="match status" value="1"/>
</dbReference>
<sequence length="921" mass="104078">MRGCRVKFRVGRKMFKMTSFGTMNILMVFCMFYSLCFAEKEFINKGNLWDNESSSGGNEDGIGWSGNGNTKFVCAIKNDAKLPMKYINLADARRVFVEIDYKLTKKFSKSGGFFLLSNLMVSENSSETKNDDKLVVNKHRVSNAETKNQTKATLHYDLSEDDHFMNLTLYAVGACVQVFKIRIYYYVCPTNETLMVTRTAAPSTGFLEASANCSIKQSGKKGSVVVAKCGSDGEWSKVEDKEGGCTNDCGAGTELINDTCTVCEENYFKKDRGTHACIPCPKNTVSEKSGASCKCKERHYSENGLCKAIPSRPKNLRYTRLPFNTIQLHWNISKNDTVVHPDLHFSVTCKEYYEISGDWENCRNLSLGERGMNVTTSPLEIGRLMNNTNYTFSVAAFNNVSVHIKEEWNVATIDVYVAWNAVPAIHAPTDVGSANIKPVTSKESTSAIPNRNTPEVTREATPPTVRPSTTLFSTYGQEGKTSAQESSNSQLAPYIGIAIGAILFILVLIAIVIYRRRKRIKKKTLIDNEEGYSMNTSPQAYVDPHKYGNPEKAVRKFAKEIDRREIKLEGLIGEGEFAKVHKGMLCRPNEPPVPVALKVLKPGSTAKNREDFLTEAAVMGQFKDLNIVALEGVVTISHPVMIITEFMHNGALSDYLVQNKNRFSEIELLVMARGIASGMKYLAKMRFVHRDLAARNVLVNENLVCKVADFGLTRELEESCQGEYVTQGGKIPIRWTAPEAYKHRRFTTASDVWSFGIVLWEIMTYADRPYGDWDNYMVMDQVTANYRLFAPTNCPKIVHQLMMECWKADRSQRPSFSDIVEMLERWIRNPYLLKDYQYVTEKDRMADRKSCVAKSIRDYLEAIKMDRYIDNFIDFGYTELYQIQHMTDSDLVGIGVPLIGHRNKIIKSLRGERELLLPVDV</sequence>
<dbReference type="PROSITE" id="PS50853">
    <property type="entry name" value="FN3"/>
    <property type="match status" value="1"/>
</dbReference>
<dbReference type="PIRSF" id="PIRSF000666">
    <property type="entry name" value="TyrPK_ephrin_receptor"/>
    <property type="match status" value="1"/>
</dbReference>
<protein>
    <recommendedName>
        <fullName evidence="2">receptor protein-tyrosine kinase</fullName>
        <ecNumber evidence="2">2.7.10.1</ecNumber>
    </recommendedName>
</protein>
<dbReference type="InterPro" id="IPR036116">
    <property type="entry name" value="FN3_sf"/>
</dbReference>
<keyword evidence="11 17" id="KW-1133">Transmembrane helix</keyword>
<dbReference type="GO" id="GO:0005524">
    <property type="term" value="F:ATP binding"/>
    <property type="evidence" value="ECO:0007669"/>
    <property type="project" value="UniProtKB-UniRule"/>
</dbReference>
<dbReference type="Proteomes" id="UP001152795">
    <property type="component" value="Unassembled WGS sequence"/>
</dbReference>
<gene>
    <name evidence="18" type="ORF">PACLA_8A065482</name>
</gene>
<dbReference type="SMART" id="SM00454">
    <property type="entry name" value="SAM"/>
    <property type="match status" value="1"/>
</dbReference>
<dbReference type="PROSITE" id="PS00107">
    <property type="entry name" value="PROTEIN_KINASE_ATP"/>
    <property type="match status" value="1"/>
</dbReference>
<dbReference type="Gene3D" id="2.60.40.10">
    <property type="entry name" value="Immunoglobulins"/>
    <property type="match status" value="1"/>
</dbReference>
<dbReference type="InterPro" id="IPR000719">
    <property type="entry name" value="Prot_kinase_dom"/>
</dbReference>
<evidence type="ECO:0000256" key="1">
    <source>
        <dbReference type="ARBA" id="ARBA00004251"/>
    </source>
</evidence>
<keyword evidence="19" id="KW-1185">Reference proteome</keyword>
<dbReference type="Gene3D" id="3.30.200.20">
    <property type="entry name" value="Phosphorylase Kinase, domain 1"/>
    <property type="match status" value="1"/>
</dbReference>
<dbReference type="InterPro" id="IPR003961">
    <property type="entry name" value="FN3_dom"/>
</dbReference>
<evidence type="ECO:0000256" key="10">
    <source>
        <dbReference type="ARBA" id="ARBA00022840"/>
    </source>
</evidence>
<dbReference type="Pfam" id="PF07714">
    <property type="entry name" value="PK_Tyr_Ser-Thr"/>
    <property type="match status" value="1"/>
</dbReference>
<keyword evidence="15" id="KW-0325">Glycoprotein</keyword>
<dbReference type="InterPro" id="IPR013783">
    <property type="entry name" value="Ig-like_fold"/>
</dbReference>
<feature type="transmembrane region" description="Helical" evidence="17">
    <location>
        <begin position="491"/>
        <end position="514"/>
    </location>
</feature>
<evidence type="ECO:0000256" key="12">
    <source>
        <dbReference type="ARBA" id="ARBA00023136"/>
    </source>
</evidence>
<dbReference type="Pfam" id="PF07647">
    <property type="entry name" value="SAM_2"/>
    <property type="match status" value="1"/>
</dbReference>
<evidence type="ECO:0000256" key="3">
    <source>
        <dbReference type="ARBA" id="ARBA00022475"/>
    </source>
</evidence>
<evidence type="ECO:0000256" key="11">
    <source>
        <dbReference type="ARBA" id="ARBA00022989"/>
    </source>
</evidence>
<evidence type="ECO:0000256" key="8">
    <source>
        <dbReference type="ARBA" id="ARBA00022741"/>
    </source>
</evidence>
<evidence type="ECO:0000256" key="13">
    <source>
        <dbReference type="ARBA" id="ARBA00023137"/>
    </source>
</evidence>
<dbReference type="SUPFAM" id="SSF57184">
    <property type="entry name" value="Growth factor receptor domain"/>
    <property type="match status" value="1"/>
</dbReference>
<feature type="compositionally biased region" description="Polar residues" evidence="16">
    <location>
        <begin position="466"/>
        <end position="486"/>
    </location>
</feature>
<name>A0A7D9DQF6_PARCT</name>
<dbReference type="GO" id="GO:0005886">
    <property type="term" value="C:plasma membrane"/>
    <property type="evidence" value="ECO:0007669"/>
    <property type="project" value="UniProtKB-SubCell"/>
</dbReference>
<keyword evidence="13" id="KW-0829">Tyrosine-protein kinase</keyword>
<evidence type="ECO:0000256" key="2">
    <source>
        <dbReference type="ARBA" id="ARBA00011902"/>
    </source>
</evidence>
<accession>A0A7D9DQF6</accession>
<dbReference type="Gene3D" id="2.10.50.10">
    <property type="entry name" value="Tumor Necrosis Factor Receptor, subunit A, domain 2"/>
    <property type="match status" value="1"/>
</dbReference>
<organism evidence="18 19">
    <name type="scientific">Paramuricea clavata</name>
    <name type="common">Red gorgonian</name>
    <name type="synonym">Violescent sea-whip</name>
    <dbReference type="NCBI Taxonomy" id="317549"/>
    <lineage>
        <taxon>Eukaryota</taxon>
        <taxon>Metazoa</taxon>
        <taxon>Cnidaria</taxon>
        <taxon>Anthozoa</taxon>
        <taxon>Octocorallia</taxon>
        <taxon>Malacalcyonacea</taxon>
        <taxon>Plexauridae</taxon>
        <taxon>Paramuricea</taxon>
    </lineage>
</organism>
<keyword evidence="3" id="KW-1003">Cell membrane</keyword>
<dbReference type="Pfam" id="PF14575">
    <property type="entry name" value="EphA2_TM"/>
    <property type="match status" value="1"/>
</dbReference>
<evidence type="ECO:0000256" key="6">
    <source>
        <dbReference type="ARBA" id="ARBA00022692"/>
    </source>
</evidence>
<keyword evidence="9" id="KW-0418">Kinase</keyword>
<dbReference type="FunFam" id="1.10.510.10:FF:000268">
    <property type="entry name" value="Receptor protein-tyrosine kinase"/>
    <property type="match status" value="1"/>
</dbReference>
<dbReference type="Gene3D" id="1.10.150.50">
    <property type="entry name" value="Transcription Factor, Ets-1"/>
    <property type="match status" value="1"/>
</dbReference>
<evidence type="ECO:0000256" key="15">
    <source>
        <dbReference type="ARBA" id="ARBA00023180"/>
    </source>
</evidence>
<evidence type="ECO:0000313" key="19">
    <source>
        <dbReference type="Proteomes" id="UP001152795"/>
    </source>
</evidence>
<dbReference type="InterPro" id="IPR050449">
    <property type="entry name" value="Ephrin_rcpt_TKs"/>
</dbReference>
<reference evidence="18" key="1">
    <citation type="submission" date="2020-04" db="EMBL/GenBank/DDBJ databases">
        <authorList>
            <person name="Alioto T."/>
            <person name="Alioto T."/>
            <person name="Gomez Garrido J."/>
        </authorList>
    </citation>
    <scope>NUCLEOTIDE SEQUENCE</scope>
    <source>
        <strain evidence="18">A484AB</strain>
    </source>
</reference>
<dbReference type="PROSITE" id="PS50105">
    <property type="entry name" value="SAM_DOMAIN"/>
    <property type="match status" value="1"/>
</dbReference>
<dbReference type="SUPFAM" id="SSF49265">
    <property type="entry name" value="Fibronectin type III"/>
    <property type="match status" value="1"/>
</dbReference>
<dbReference type="InterPro" id="IPR013761">
    <property type="entry name" value="SAM/pointed_sf"/>
</dbReference>
<feature type="compositionally biased region" description="Polar residues" evidence="16">
    <location>
        <begin position="441"/>
        <end position="455"/>
    </location>
</feature>
<dbReference type="SUPFAM" id="SSF56112">
    <property type="entry name" value="Protein kinase-like (PK-like)"/>
    <property type="match status" value="1"/>
</dbReference>
<dbReference type="InterPro" id="IPR011009">
    <property type="entry name" value="Kinase-like_dom_sf"/>
</dbReference>
<evidence type="ECO:0000256" key="14">
    <source>
        <dbReference type="ARBA" id="ARBA00023170"/>
    </source>
</evidence>
<keyword evidence="5" id="KW-0808">Transferase</keyword>
<evidence type="ECO:0000256" key="17">
    <source>
        <dbReference type="SAM" id="Phobius"/>
    </source>
</evidence>
<dbReference type="PROSITE" id="PS50011">
    <property type="entry name" value="PROTEIN_KINASE_DOM"/>
    <property type="match status" value="1"/>
</dbReference>
<dbReference type="AlphaFoldDB" id="A0A7D9DQF6"/>
<comment type="caution">
    <text evidence="18">The sequence shown here is derived from an EMBL/GenBank/DDBJ whole genome shotgun (WGS) entry which is preliminary data.</text>
</comment>
<keyword evidence="4" id="KW-0597">Phosphoprotein</keyword>
<dbReference type="Gene3D" id="2.60.120.260">
    <property type="entry name" value="Galactose-binding domain-like"/>
    <property type="match status" value="1"/>
</dbReference>
<dbReference type="EMBL" id="CACRXK020001377">
    <property type="protein sequence ID" value="CAB3988768.1"/>
    <property type="molecule type" value="Genomic_DNA"/>
</dbReference>
<keyword evidence="14 18" id="KW-0675">Receptor</keyword>
<comment type="subcellular location">
    <subcellularLocation>
        <location evidence="1">Cell membrane</location>
        <topology evidence="1">Single-pass type I membrane protein</topology>
    </subcellularLocation>
</comment>
<keyword evidence="7" id="KW-0732">Signal</keyword>
<evidence type="ECO:0000256" key="9">
    <source>
        <dbReference type="ARBA" id="ARBA00022777"/>
    </source>
</evidence>
<dbReference type="InterPro" id="IPR008266">
    <property type="entry name" value="Tyr_kinase_AS"/>
</dbReference>
<dbReference type="PANTHER" id="PTHR46877:SF14">
    <property type="entry name" value="RECEPTOR PROTEIN-TYROSINE KINASE"/>
    <property type="match status" value="1"/>
</dbReference>
<dbReference type="SUPFAM" id="SSF47769">
    <property type="entry name" value="SAM/Pointed domain"/>
    <property type="match status" value="1"/>
</dbReference>
<keyword evidence="8" id="KW-0547">Nucleotide-binding</keyword>
<evidence type="ECO:0000256" key="5">
    <source>
        <dbReference type="ARBA" id="ARBA00022679"/>
    </source>
</evidence>
<dbReference type="EC" id="2.7.10.1" evidence="2"/>
<evidence type="ECO:0000256" key="16">
    <source>
        <dbReference type="SAM" id="MobiDB-lite"/>
    </source>
</evidence>
<dbReference type="GO" id="GO:0005003">
    <property type="term" value="F:ephrin receptor activity"/>
    <property type="evidence" value="ECO:0007669"/>
    <property type="project" value="InterPro"/>
</dbReference>
<dbReference type="CDD" id="cd00063">
    <property type="entry name" value="FN3"/>
    <property type="match status" value="1"/>
</dbReference>
<dbReference type="OrthoDB" id="4062651at2759"/>
<dbReference type="InterPro" id="IPR009030">
    <property type="entry name" value="Growth_fac_rcpt_cys_sf"/>
</dbReference>
<keyword evidence="6 17" id="KW-0812">Transmembrane</keyword>
<dbReference type="InterPro" id="IPR001245">
    <property type="entry name" value="Ser-Thr/Tyr_kinase_cat_dom"/>
</dbReference>